<dbReference type="SUPFAM" id="SSF56784">
    <property type="entry name" value="HAD-like"/>
    <property type="match status" value="1"/>
</dbReference>
<comment type="caution">
    <text evidence="4">The sequence shown here is derived from an EMBL/GenBank/DDBJ whole genome shotgun (WGS) entry which is preliminary data.</text>
</comment>
<dbReference type="PANTHER" id="PTHR46470:SF4">
    <property type="entry name" value="5-AMINO-6-(5-PHOSPHO-D-RIBITYLAMINO)URACIL PHOSPHATASE YIGB"/>
    <property type="match status" value="1"/>
</dbReference>
<dbReference type="PRINTS" id="PR00413">
    <property type="entry name" value="HADHALOGNASE"/>
</dbReference>
<dbReference type="Gene3D" id="1.20.120.1600">
    <property type="match status" value="1"/>
</dbReference>
<comment type="cofactor">
    <cofactor evidence="1">
        <name>Mg(2+)</name>
        <dbReference type="ChEBI" id="CHEBI:18420"/>
    </cofactor>
</comment>
<proteinExistence type="predicted"/>
<dbReference type="AlphaFoldDB" id="A0A2V3DQ10"/>
<dbReference type="Proteomes" id="UP000246303">
    <property type="component" value="Unassembled WGS sequence"/>
</dbReference>
<dbReference type="Gene3D" id="3.40.50.1000">
    <property type="entry name" value="HAD superfamily/HAD-like"/>
    <property type="match status" value="1"/>
</dbReference>
<keyword evidence="5" id="KW-1185">Reference proteome</keyword>
<dbReference type="NCBIfam" id="TIGR01549">
    <property type="entry name" value="HAD-SF-IA-v1"/>
    <property type="match status" value="1"/>
</dbReference>
<evidence type="ECO:0000313" key="5">
    <source>
        <dbReference type="Proteomes" id="UP000246303"/>
    </source>
</evidence>
<dbReference type="SFLD" id="SFLDS00003">
    <property type="entry name" value="Haloacid_Dehalogenase"/>
    <property type="match status" value="1"/>
</dbReference>
<keyword evidence="2 4" id="KW-0378">Hydrolase</keyword>
<evidence type="ECO:0000313" key="4">
    <source>
        <dbReference type="EMBL" id="PXA65050.1"/>
    </source>
</evidence>
<evidence type="ECO:0000256" key="1">
    <source>
        <dbReference type="ARBA" id="ARBA00001946"/>
    </source>
</evidence>
<dbReference type="InterPro" id="IPR051400">
    <property type="entry name" value="HAD-like_hydrolase"/>
</dbReference>
<reference evidence="4 5" key="1">
    <citation type="submission" date="2018-05" db="EMBL/GenBank/DDBJ databases">
        <title>Genetic diversity of glacier-inhabiting Cryobacterium bacteria in China and description of Cryobacterium mengkeensis sp. nov. and Arthrobacter glacialis sp. nov.</title>
        <authorList>
            <person name="Liu Q."/>
            <person name="Xin Y.-H."/>
        </authorList>
    </citation>
    <scope>NUCLEOTIDE SEQUENCE [LARGE SCALE GENOMIC DNA]</scope>
    <source>
        <strain evidence="4 5">GP3</strain>
    </source>
</reference>
<dbReference type="InterPro" id="IPR036412">
    <property type="entry name" value="HAD-like_sf"/>
</dbReference>
<dbReference type="OrthoDB" id="9810501at2"/>
<evidence type="ECO:0000256" key="3">
    <source>
        <dbReference type="ARBA" id="ARBA00022842"/>
    </source>
</evidence>
<dbReference type="InterPro" id="IPR006439">
    <property type="entry name" value="HAD-SF_hydro_IA"/>
</dbReference>
<dbReference type="RefSeq" id="WP_110106712.1">
    <property type="nucleotide sequence ID" value="NZ_JACBZZ010000001.1"/>
</dbReference>
<keyword evidence="3" id="KW-0460">Magnesium</keyword>
<dbReference type="SFLD" id="SFLDG01129">
    <property type="entry name" value="C1.5:_HAD__Beta-PGM__Phosphata"/>
    <property type="match status" value="1"/>
</dbReference>
<dbReference type="GO" id="GO:0044281">
    <property type="term" value="P:small molecule metabolic process"/>
    <property type="evidence" value="ECO:0007669"/>
    <property type="project" value="UniProtKB-ARBA"/>
</dbReference>
<dbReference type="InterPro" id="IPR023214">
    <property type="entry name" value="HAD_sf"/>
</dbReference>
<protein>
    <submittedName>
        <fullName evidence="4">HAD family hydrolase</fullName>
    </submittedName>
</protein>
<dbReference type="GO" id="GO:0016787">
    <property type="term" value="F:hydrolase activity"/>
    <property type="evidence" value="ECO:0007669"/>
    <property type="project" value="UniProtKB-KW"/>
</dbReference>
<evidence type="ECO:0000256" key="2">
    <source>
        <dbReference type="ARBA" id="ARBA00022801"/>
    </source>
</evidence>
<dbReference type="PANTHER" id="PTHR46470">
    <property type="entry name" value="N-ACYLNEURAMINATE-9-PHOSPHATASE"/>
    <property type="match status" value="1"/>
</dbReference>
<name>A0A2V3DQ10_9MICC</name>
<dbReference type="Pfam" id="PF00702">
    <property type="entry name" value="Hydrolase"/>
    <property type="match status" value="1"/>
</dbReference>
<organism evidence="4 5">
    <name type="scientific">Arthrobacter psychrochitiniphilus</name>
    <dbReference type="NCBI Taxonomy" id="291045"/>
    <lineage>
        <taxon>Bacteria</taxon>
        <taxon>Bacillati</taxon>
        <taxon>Actinomycetota</taxon>
        <taxon>Actinomycetes</taxon>
        <taxon>Micrococcales</taxon>
        <taxon>Micrococcaceae</taxon>
        <taxon>Arthrobacter</taxon>
    </lineage>
</organism>
<gene>
    <name evidence="4" type="ORF">CVS29_12815</name>
</gene>
<sequence>MTHNAPQNTLDSVAFAARVKGVLFDIDETLVDLVAAMSEAMIAASEHLLPHFGPEEWSRFAASYMADVHNYYDRYVAGEFTFAEQRGLRAQAVFEELGFTGFDAAVQAQWIADFEEAQPRSIRAFADVVPLLDALDAAGIPYGAVSNNVHDYQRAKLDQAGLARIGVLVGIDTVSVAKPDPAIFREGCRLLGTAPEQTLYVGDNFMVDGVGSVNAGLHGMWLNRKGKAVPEAPGTTVESIVTIAGLDEVSGLLGLNVRV</sequence>
<dbReference type="EMBL" id="QHLZ01000007">
    <property type="protein sequence ID" value="PXA65050.1"/>
    <property type="molecule type" value="Genomic_DNA"/>
</dbReference>
<accession>A0A2V3DQ10</accession>